<evidence type="ECO:0000256" key="5">
    <source>
        <dbReference type="ARBA" id="ARBA00023136"/>
    </source>
</evidence>
<dbReference type="PRINTS" id="PR01609">
    <property type="entry name" value="CD36FAMILY"/>
</dbReference>
<comment type="caution">
    <text evidence="8">The sequence shown here is derived from an EMBL/GenBank/DDBJ whole genome shotgun (WGS) entry which is preliminary data.</text>
</comment>
<dbReference type="InterPro" id="IPR002159">
    <property type="entry name" value="CD36_fam"/>
</dbReference>
<dbReference type="EMBL" id="JARBDR010000923">
    <property type="protein sequence ID" value="KAJ8298092.1"/>
    <property type="molecule type" value="Genomic_DNA"/>
</dbReference>
<sequence>MMCSKCGIKCSVVTLILGVILLTMGCVMIPLLHNIIHEKIRETMPLVNGSESYNTWIDPPVPISFQIYVYHILNPKEVVQDGAKPAVIQKGPYTYREHKEKVDLKYTDDGHVTYREITWYYFDREKSSGPEDEKITTLNVPMMRNGSDNGIFKINTGKKDVSNLALIETWNNQTKLNYWPTPWSNMLNGTDGTIFHPFIEKNRSVILL</sequence>
<evidence type="ECO:0000256" key="7">
    <source>
        <dbReference type="SAM" id="Phobius"/>
    </source>
</evidence>
<keyword evidence="9" id="KW-1185">Reference proteome</keyword>
<evidence type="ECO:0000256" key="3">
    <source>
        <dbReference type="ARBA" id="ARBA00022692"/>
    </source>
</evidence>
<dbReference type="Pfam" id="PF01130">
    <property type="entry name" value="CD36"/>
    <property type="match status" value="1"/>
</dbReference>
<keyword evidence="6" id="KW-0325">Glycoprotein</keyword>
<evidence type="ECO:0000256" key="6">
    <source>
        <dbReference type="ARBA" id="ARBA00023180"/>
    </source>
</evidence>
<reference evidence="8 9" key="1">
    <citation type="submission" date="2022-12" db="EMBL/GenBank/DDBJ databases">
        <title>Chromosome-level genome of Tegillarca granosa.</title>
        <authorList>
            <person name="Kim J."/>
        </authorList>
    </citation>
    <scope>NUCLEOTIDE SEQUENCE [LARGE SCALE GENOMIC DNA]</scope>
    <source>
        <strain evidence="8">Teg-2019</strain>
        <tissue evidence="8">Adductor muscle</tissue>
    </source>
</reference>
<dbReference type="PANTHER" id="PTHR11923">
    <property type="entry name" value="SCAVENGER RECEPTOR CLASS B TYPE-1 SR-B1"/>
    <property type="match status" value="1"/>
</dbReference>
<gene>
    <name evidence="8" type="ORF">KUTeg_024623</name>
</gene>
<keyword evidence="3 7" id="KW-0812">Transmembrane</keyword>
<evidence type="ECO:0000256" key="1">
    <source>
        <dbReference type="ARBA" id="ARBA00004370"/>
    </source>
</evidence>
<feature type="transmembrane region" description="Helical" evidence="7">
    <location>
        <begin position="12"/>
        <end position="32"/>
    </location>
</feature>
<comment type="subcellular location">
    <subcellularLocation>
        <location evidence="1">Membrane</location>
    </subcellularLocation>
</comment>
<evidence type="ECO:0000313" key="9">
    <source>
        <dbReference type="Proteomes" id="UP001217089"/>
    </source>
</evidence>
<evidence type="ECO:0000256" key="4">
    <source>
        <dbReference type="ARBA" id="ARBA00022989"/>
    </source>
</evidence>
<comment type="similarity">
    <text evidence="2">Belongs to the CD36 family.</text>
</comment>
<keyword evidence="4 7" id="KW-1133">Transmembrane helix</keyword>
<dbReference type="Proteomes" id="UP001217089">
    <property type="component" value="Unassembled WGS sequence"/>
</dbReference>
<evidence type="ECO:0000256" key="2">
    <source>
        <dbReference type="ARBA" id="ARBA00010532"/>
    </source>
</evidence>
<proteinExistence type="inferred from homology"/>
<keyword evidence="5 7" id="KW-0472">Membrane</keyword>
<protein>
    <submittedName>
        <fullName evidence="8">Uncharacterized protein</fullName>
    </submittedName>
</protein>
<evidence type="ECO:0000313" key="8">
    <source>
        <dbReference type="EMBL" id="KAJ8298092.1"/>
    </source>
</evidence>
<organism evidence="8 9">
    <name type="scientific">Tegillarca granosa</name>
    <name type="common">Malaysian cockle</name>
    <name type="synonym">Anadara granosa</name>
    <dbReference type="NCBI Taxonomy" id="220873"/>
    <lineage>
        <taxon>Eukaryota</taxon>
        <taxon>Metazoa</taxon>
        <taxon>Spiralia</taxon>
        <taxon>Lophotrochozoa</taxon>
        <taxon>Mollusca</taxon>
        <taxon>Bivalvia</taxon>
        <taxon>Autobranchia</taxon>
        <taxon>Pteriomorphia</taxon>
        <taxon>Arcoida</taxon>
        <taxon>Arcoidea</taxon>
        <taxon>Arcidae</taxon>
        <taxon>Tegillarca</taxon>
    </lineage>
</organism>
<name>A0ABQ9E3D1_TEGGR</name>
<dbReference type="PANTHER" id="PTHR11923:SF51">
    <property type="entry name" value="LYSOSOME MEMBRANE PROTEIN 2"/>
    <property type="match status" value="1"/>
</dbReference>
<accession>A0ABQ9E3D1</accession>
<dbReference type="PROSITE" id="PS51257">
    <property type="entry name" value="PROKAR_LIPOPROTEIN"/>
    <property type="match status" value="1"/>
</dbReference>